<keyword evidence="6" id="KW-1133">Transmembrane helix</keyword>
<evidence type="ECO:0000259" key="9">
    <source>
        <dbReference type="PROSITE" id="PS50110"/>
    </source>
</evidence>
<dbReference type="CDD" id="cd00082">
    <property type="entry name" value="HisKA"/>
    <property type="match status" value="1"/>
</dbReference>
<dbReference type="Gene3D" id="3.30.565.10">
    <property type="entry name" value="Histidine kinase-like ATPase, C-terminal domain"/>
    <property type="match status" value="1"/>
</dbReference>
<dbReference type="PROSITE" id="PS50109">
    <property type="entry name" value="HIS_KIN"/>
    <property type="match status" value="1"/>
</dbReference>
<feature type="chain" id="PRO_5042993940" description="histidine kinase" evidence="7">
    <location>
        <begin position="26"/>
        <end position="916"/>
    </location>
</feature>
<evidence type="ECO:0000256" key="2">
    <source>
        <dbReference type="ARBA" id="ARBA00012438"/>
    </source>
</evidence>
<dbReference type="SMART" id="SM00448">
    <property type="entry name" value="REC"/>
    <property type="match status" value="1"/>
</dbReference>
<keyword evidence="10" id="KW-0418">Kinase</keyword>
<dbReference type="SUPFAM" id="SSF55874">
    <property type="entry name" value="ATPase domain of HSP90 chaperone/DNA topoisomerase II/histidine kinase"/>
    <property type="match status" value="1"/>
</dbReference>
<evidence type="ECO:0000256" key="6">
    <source>
        <dbReference type="SAM" id="Phobius"/>
    </source>
</evidence>
<dbReference type="InterPro" id="IPR011006">
    <property type="entry name" value="CheY-like_superfamily"/>
</dbReference>
<feature type="transmembrane region" description="Helical" evidence="6">
    <location>
        <begin position="318"/>
        <end position="335"/>
    </location>
</feature>
<dbReference type="Pfam" id="PF00512">
    <property type="entry name" value="HisKA"/>
    <property type="match status" value="1"/>
</dbReference>
<reference evidence="10 11" key="1">
    <citation type="submission" date="2016-10" db="EMBL/GenBank/DDBJ databases">
        <authorList>
            <person name="Varghese N."/>
            <person name="Submissions S."/>
        </authorList>
    </citation>
    <scope>NUCLEOTIDE SEQUENCE [LARGE SCALE GENOMIC DNA]</scope>
    <source>
        <strain evidence="10 11">CECT 8317</strain>
    </source>
</reference>
<evidence type="ECO:0000259" key="8">
    <source>
        <dbReference type="PROSITE" id="PS50109"/>
    </source>
</evidence>
<dbReference type="PROSITE" id="PS51257">
    <property type="entry name" value="PROKAR_LIPOPROTEIN"/>
    <property type="match status" value="1"/>
</dbReference>
<dbReference type="Gene3D" id="2.60.40.2380">
    <property type="match status" value="1"/>
</dbReference>
<keyword evidence="11" id="KW-1185">Reference proteome</keyword>
<dbReference type="Proteomes" id="UP000243518">
    <property type="component" value="Unassembled WGS sequence"/>
</dbReference>
<dbReference type="Pfam" id="PF02518">
    <property type="entry name" value="HATPase_c"/>
    <property type="match status" value="1"/>
</dbReference>
<proteinExistence type="predicted"/>
<sequence>MRLCRVLILCWVALGMAFSSCSAFAQVSHQLAESVDISNLHARLSLGQHLLLLEDPQGSLTIEQLQGGSVQPWRPISGQHINEGKDSSVWWVHFALRNTLTTPIEGVVEIEYPLLDNLTLYQLRPGAAPLIQQGGDHLPPSARAVAVSNHWFPVTLAPGETRFYLRVDTTSTVFVPLYFSSWPASSAQLETSMLGAGLFYGILLGLFAYNLFLQLSLREATYAWYLAHILSILLFMATFDGLLWKWIDASITVQTLAIYTLMFIHCAVSTQFSRHYLHTREQFPRLDRILRVKILIVLAAMVVIPVFSTALYNNMASLFVLVSSMILLGTGIYVWRKGFRYGAHYTLAWGFLLCSLILSTAGSLGVELLGAGYGTHWVKFGMCAEMIILSLGLADRINALKEARYRADEETRQARLETLAQSRFLARMSHEIRTPMNGVLGMLQLLLETRLDNQQRFYLDTISKSGQTLLTVINDILEFARLESGQVKLETLAFDPEALVSETAGLFTAQTLEKHIGLYCSVSPALPEQLIGDPTRLKQVLMNLLSNAFKFTSKGHVSVEVSGVPSDRGNGQWDIRFDIRDTGIGIARDAQAGLFDSFTQADSSTTRRYGGTGLGLAISQELVRLMGGTITLESDKDQGTCMSLSLPMQSAGAAPDKPPAGIAAIVTRHVAARPHYQTQLARLGYQVEPPDGEACGQQAALVLLDAQDIPTDRLQQLLHHYEQESTPILLLRAADDHRQLAWHGQVLEQSLPLLPGQLQKALALLLNSNPPLDQLTERPVSEQWRGRGHLLIAEDNQVNQLVVKTLLEKAGYSLELTENGADALRLYREDPERYDLILMDCEMPQMDGFEATRRIRAHEQREHLPRTPIVALTAHVLDTHRLEGMTAGMDDYLPKPVDSEQLYASLQRLIRSRAIP</sequence>
<dbReference type="Gene3D" id="1.10.287.130">
    <property type="match status" value="1"/>
</dbReference>
<keyword evidence="6" id="KW-0472">Membrane</keyword>
<dbReference type="InterPro" id="IPR001789">
    <property type="entry name" value="Sig_transdc_resp-reg_receiver"/>
</dbReference>
<feature type="transmembrane region" description="Helical" evidence="6">
    <location>
        <begin position="294"/>
        <end position="312"/>
    </location>
</feature>
<keyword evidence="6" id="KW-0812">Transmembrane</keyword>
<dbReference type="SUPFAM" id="SSF52172">
    <property type="entry name" value="CheY-like"/>
    <property type="match status" value="1"/>
</dbReference>
<dbReference type="GO" id="GO:0000155">
    <property type="term" value="F:phosphorelay sensor kinase activity"/>
    <property type="evidence" value="ECO:0007669"/>
    <property type="project" value="InterPro"/>
</dbReference>
<feature type="transmembrane region" description="Helical" evidence="6">
    <location>
        <begin position="193"/>
        <end position="212"/>
    </location>
</feature>
<dbReference type="EMBL" id="FNVE01000011">
    <property type="protein sequence ID" value="SEG61231.1"/>
    <property type="molecule type" value="Genomic_DNA"/>
</dbReference>
<keyword evidence="10" id="KW-0808">Transferase</keyword>
<dbReference type="CDD" id="cd16922">
    <property type="entry name" value="HATPase_EvgS-ArcB-TorS-like"/>
    <property type="match status" value="1"/>
</dbReference>
<name>A0AAQ1G982_9GAMM</name>
<dbReference type="InterPro" id="IPR005467">
    <property type="entry name" value="His_kinase_dom"/>
</dbReference>
<gene>
    <name evidence="10" type="ORF">SAMN05216586_111105</name>
</gene>
<evidence type="ECO:0000313" key="10">
    <source>
        <dbReference type="EMBL" id="SEG61231.1"/>
    </source>
</evidence>
<evidence type="ECO:0000256" key="5">
    <source>
        <dbReference type="PROSITE-ProRule" id="PRU00169"/>
    </source>
</evidence>
<accession>A0AAQ1G982</accession>
<dbReference type="InterPro" id="IPR004358">
    <property type="entry name" value="Sig_transdc_His_kin-like_C"/>
</dbReference>
<evidence type="ECO:0000256" key="7">
    <source>
        <dbReference type="SAM" id="SignalP"/>
    </source>
</evidence>
<organism evidence="10 11">
    <name type="scientific">Halopseudomonas aestusnigri</name>
    <dbReference type="NCBI Taxonomy" id="857252"/>
    <lineage>
        <taxon>Bacteria</taxon>
        <taxon>Pseudomonadati</taxon>
        <taxon>Pseudomonadota</taxon>
        <taxon>Gammaproteobacteria</taxon>
        <taxon>Pseudomonadales</taxon>
        <taxon>Pseudomonadaceae</taxon>
        <taxon>Halopseudomonas</taxon>
    </lineage>
</organism>
<dbReference type="InterPro" id="IPR036097">
    <property type="entry name" value="HisK_dim/P_sf"/>
</dbReference>
<feature type="domain" description="Response regulatory" evidence="9">
    <location>
        <begin position="789"/>
        <end position="910"/>
    </location>
</feature>
<dbReference type="SMART" id="SM00388">
    <property type="entry name" value="HisKA"/>
    <property type="match status" value="1"/>
</dbReference>
<dbReference type="EC" id="2.7.13.3" evidence="2"/>
<feature type="signal peptide" evidence="7">
    <location>
        <begin position="1"/>
        <end position="25"/>
    </location>
</feature>
<dbReference type="InterPro" id="IPR003594">
    <property type="entry name" value="HATPase_dom"/>
</dbReference>
<comment type="caution">
    <text evidence="10">The sequence shown here is derived from an EMBL/GenBank/DDBJ whole genome shotgun (WGS) entry which is preliminary data.</text>
</comment>
<dbReference type="InterPro" id="IPR011622">
    <property type="entry name" value="7TMR_DISM_rcpt_extracell_dom2"/>
</dbReference>
<comment type="catalytic activity">
    <reaction evidence="1">
        <text>ATP + protein L-histidine = ADP + protein N-phospho-L-histidine.</text>
        <dbReference type="EC" id="2.7.13.3"/>
    </reaction>
</comment>
<feature type="transmembrane region" description="Helical" evidence="6">
    <location>
        <begin position="347"/>
        <end position="371"/>
    </location>
</feature>
<dbReference type="PROSITE" id="PS50110">
    <property type="entry name" value="RESPONSE_REGULATORY"/>
    <property type="match status" value="1"/>
</dbReference>
<feature type="transmembrane region" description="Helical" evidence="6">
    <location>
        <begin position="224"/>
        <end position="244"/>
    </location>
</feature>
<evidence type="ECO:0000256" key="4">
    <source>
        <dbReference type="ARBA" id="ARBA00023012"/>
    </source>
</evidence>
<evidence type="ECO:0000313" key="11">
    <source>
        <dbReference type="Proteomes" id="UP000243518"/>
    </source>
</evidence>
<dbReference type="InterPro" id="IPR036890">
    <property type="entry name" value="HATPase_C_sf"/>
</dbReference>
<dbReference type="PANTHER" id="PTHR45339:SF1">
    <property type="entry name" value="HYBRID SIGNAL TRANSDUCTION HISTIDINE KINASE J"/>
    <property type="match status" value="1"/>
</dbReference>
<keyword evidence="4" id="KW-0902">Two-component regulatory system</keyword>
<dbReference type="PRINTS" id="PR00344">
    <property type="entry name" value="BCTRLSENSOR"/>
</dbReference>
<dbReference type="CDD" id="cd17546">
    <property type="entry name" value="REC_hyHK_CKI1_RcsC-like"/>
    <property type="match status" value="1"/>
</dbReference>
<dbReference type="Gene3D" id="3.40.50.2300">
    <property type="match status" value="1"/>
</dbReference>
<dbReference type="InterPro" id="IPR011623">
    <property type="entry name" value="7TMR_DISM_rcpt_extracell_dom1"/>
</dbReference>
<evidence type="ECO:0000256" key="1">
    <source>
        <dbReference type="ARBA" id="ARBA00000085"/>
    </source>
</evidence>
<dbReference type="PANTHER" id="PTHR45339">
    <property type="entry name" value="HYBRID SIGNAL TRANSDUCTION HISTIDINE KINASE J"/>
    <property type="match status" value="1"/>
</dbReference>
<dbReference type="Pfam" id="PF07695">
    <property type="entry name" value="7TMR-DISM_7TM"/>
    <property type="match status" value="1"/>
</dbReference>
<keyword evidence="7" id="KW-0732">Signal</keyword>
<feature type="modified residue" description="4-aspartylphosphate" evidence="5">
    <location>
        <position position="840"/>
    </location>
</feature>
<dbReference type="AlphaFoldDB" id="A0AAQ1G982"/>
<protein>
    <recommendedName>
        <fullName evidence="2">histidine kinase</fullName>
        <ecNumber evidence="2">2.7.13.3</ecNumber>
    </recommendedName>
</protein>
<dbReference type="Pfam" id="PF07696">
    <property type="entry name" value="7TMR-DISMED2"/>
    <property type="match status" value="1"/>
</dbReference>
<feature type="domain" description="Histidine kinase" evidence="8">
    <location>
        <begin position="427"/>
        <end position="650"/>
    </location>
</feature>
<dbReference type="FunFam" id="3.30.565.10:FF:000078">
    <property type="entry name" value="Two-component sensor histidine kinase"/>
    <property type="match status" value="1"/>
</dbReference>
<dbReference type="Pfam" id="PF00072">
    <property type="entry name" value="Response_reg"/>
    <property type="match status" value="1"/>
</dbReference>
<dbReference type="SMART" id="SM00387">
    <property type="entry name" value="HATPase_c"/>
    <property type="match status" value="1"/>
</dbReference>
<evidence type="ECO:0000256" key="3">
    <source>
        <dbReference type="ARBA" id="ARBA00022553"/>
    </source>
</evidence>
<dbReference type="InterPro" id="IPR003661">
    <property type="entry name" value="HisK_dim/P_dom"/>
</dbReference>
<keyword evidence="3 5" id="KW-0597">Phosphoprotein</keyword>
<dbReference type="SUPFAM" id="SSF47384">
    <property type="entry name" value="Homodimeric domain of signal transducing histidine kinase"/>
    <property type="match status" value="1"/>
</dbReference>
<feature type="transmembrane region" description="Helical" evidence="6">
    <location>
        <begin position="256"/>
        <end position="273"/>
    </location>
</feature>